<keyword evidence="4" id="KW-1185">Reference proteome</keyword>
<dbReference type="EMBL" id="CM032189">
    <property type="protein sequence ID" value="KAG7087020.1"/>
    <property type="molecule type" value="Genomic_DNA"/>
</dbReference>
<evidence type="ECO:0000256" key="2">
    <source>
        <dbReference type="SAM" id="Phobius"/>
    </source>
</evidence>
<evidence type="ECO:0000313" key="3">
    <source>
        <dbReference type="EMBL" id="KAG7087020.1"/>
    </source>
</evidence>
<dbReference type="AlphaFoldDB" id="A0A9P7UMH7"/>
<organism evidence="3 4">
    <name type="scientific">Marasmius oreades</name>
    <name type="common">fairy-ring Marasmius</name>
    <dbReference type="NCBI Taxonomy" id="181124"/>
    <lineage>
        <taxon>Eukaryota</taxon>
        <taxon>Fungi</taxon>
        <taxon>Dikarya</taxon>
        <taxon>Basidiomycota</taxon>
        <taxon>Agaricomycotina</taxon>
        <taxon>Agaricomycetes</taxon>
        <taxon>Agaricomycetidae</taxon>
        <taxon>Agaricales</taxon>
        <taxon>Marasmiineae</taxon>
        <taxon>Marasmiaceae</taxon>
        <taxon>Marasmius</taxon>
    </lineage>
</organism>
<sequence>MPPTPQLNVLQSAEYKIFRVTVLSPFLVTAFHFFLYGLYVPLFRNALVLLKNQPPSRSRWFHQISLITLFIFSSVAVPLGIAYEILHVAVAYYTSTEMLYRTLIILQICRYIIMLIMGFTIDTILVFRCIVVFGFRRKRSVAALVIGLCIIIDTCALSFSIWTEAAFLGKIGEESFLGFSIQQYVSNVFLGLNALVNLSLTSTLAGRIWWMARRNRNLRQAWEKDPANDLSERLNTVVAILLESGLLYIIGLAIFIIGNIAGGHFDTGSVMIQIGGIIPTLIIVRVNAKGRPSEAEESQSDSRHGRSSIFSRSVRSLSEIIPRVNHSLGGPTGLPDSPSDTKLEGLELPSRSRFSTDP</sequence>
<feature type="region of interest" description="Disordered" evidence="1">
    <location>
        <begin position="292"/>
        <end position="311"/>
    </location>
</feature>
<feature type="transmembrane region" description="Helical" evidence="2">
    <location>
        <begin position="234"/>
        <end position="258"/>
    </location>
</feature>
<accession>A0A9P7UMH7</accession>
<dbReference type="RefSeq" id="XP_043003491.1">
    <property type="nucleotide sequence ID" value="XM_043158148.1"/>
</dbReference>
<gene>
    <name evidence="3" type="ORF">E1B28_012999</name>
</gene>
<dbReference type="Proteomes" id="UP001049176">
    <property type="component" value="Chromosome 9"/>
</dbReference>
<comment type="caution">
    <text evidence="3">The sequence shown here is derived from an EMBL/GenBank/DDBJ whole genome shotgun (WGS) entry which is preliminary data.</text>
</comment>
<feature type="transmembrane region" description="Helical" evidence="2">
    <location>
        <begin position="270"/>
        <end position="288"/>
    </location>
</feature>
<keyword evidence="2" id="KW-0472">Membrane</keyword>
<name>A0A9P7UMH7_9AGAR</name>
<dbReference type="OrthoDB" id="2907435at2759"/>
<evidence type="ECO:0000256" key="1">
    <source>
        <dbReference type="SAM" id="MobiDB-lite"/>
    </source>
</evidence>
<dbReference type="KEGG" id="more:E1B28_012999"/>
<keyword evidence="2" id="KW-0812">Transmembrane</keyword>
<feature type="transmembrane region" description="Helical" evidence="2">
    <location>
        <begin position="103"/>
        <end position="131"/>
    </location>
</feature>
<dbReference type="GeneID" id="66082074"/>
<feature type="transmembrane region" description="Helical" evidence="2">
    <location>
        <begin position="20"/>
        <end position="43"/>
    </location>
</feature>
<feature type="transmembrane region" description="Helical" evidence="2">
    <location>
        <begin position="188"/>
        <end position="210"/>
    </location>
</feature>
<reference evidence="3" key="1">
    <citation type="journal article" date="2021" name="Genome Biol. Evol.">
        <title>The assembled and annotated genome of the fairy-ring fungus Marasmius oreades.</title>
        <authorList>
            <person name="Hiltunen M."/>
            <person name="Ament-Velasquez S.L."/>
            <person name="Johannesson H."/>
        </authorList>
    </citation>
    <scope>NUCLEOTIDE SEQUENCE</scope>
    <source>
        <strain evidence="3">03SP1</strain>
    </source>
</reference>
<feature type="transmembrane region" description="Helical" evidence="2">
    <location>
        <begin position="64"/>
        <end position="83"/>
    </location>
</feature>
<evidence type="ECO:0000313" key="4">
    <source>
        <dbReference type="Proteomes" id="UP001049176"/>
    </source>
</evidence>
<proteinExistence type="predicted"/>
<feature type="transmembrane region" description="Helical" evidence="2">
    <location>
        <begin position="143"/>
        <end position="168"/>
    </location>
</feature>
<protein>
    <submittedName>
        <fullName evidence="3">Uncharacterized protein</fullName>
    </submittedName>
</protein>
<feature type="region of interest" description="Disordered" evidence="1">
    <location>
        <begin position="323"/>
        <end position="358"/>
    </location>
</feature>
<keyword evidence="2" id="KW-1133">Transmembrane helix</keyword>